<proteinExistence type="predicted"/>
<dbReference type="InterPro" id="IPR021245">
    <property type="entry name" value="DUF2790"/>
</dbReference>
<feature type="signal peptide" evidence="1">
    <location>
        <begin position="1"/>
        <end position="36"/>
    </location>
</feature>
<dbReference type="Pfam" id="PF10976">
    <property type="entry name" value="DUF2790"/>
    <property type="match status" value="1"/>
</dbReference>
<dbReference type="EMBL" id="RBRL01000164">
    <property type="protein sequence ID" value="RMQ89393.1"/>
    <property type="molecule type" value="Genomic_DNA"/>
</dbReference>
<keyword evidence="1" id="KW-0732">Signal</keyword>
<evidence type="ECO:0000256" key="1">
    <source>
        <dbReference type="SAM" id="SignalP"/>
    </source>
</evidence>
<evidence type="ECO:0000313" key="2">
    <source>
        <dbReference type="EMBL" id="RMQ89393.1"/>
    </source>
</evidence>
<evidence type="ECO:0008006" key="4">
    <source>
        <dbReference type="Google" id="ProtNLM"/>
    </source>
</evidence>
<dbReference type="Gene3D" id="2.30.140.50">
    <property type="entry name" value="Protein of unknown function DUF2790"/>
    <property type="match status" value="1"/>
</dbReference>
<organism evidence="2 3">
    <name type="scientific">Pseudomonas salomonii</name>
    <dbReference type="NCBI Taxonomy" id="191391"/>
    <lineage>
        <taxon>Bacteria</taxon>
        <taxon>Pseudomonadati</taxon>
        <taxon>Pseudomonadota</taxon>
        <taxon>Gammaproteobacteria</taxon>
        <taxon>Pseudomonadales</taxon>
        <taxon>Pseudomonadaceae</taxon>
        <taxon>Pseudomonas</taxon>
    </lineage>
</organism>
<reference evidence="2 3" key="1">
    <citation type="submission" date="2018-08" db="EMBL/GenBank/DDBJ databases">
        <title>Recombination of ecologically and evolutionarily significant loci maintains genetic cohesion in the Pseudomonas syringae species complex.</title>
        <authorList>
            <person name="Dillon M."/>
            <person name="Thakur S."/>
            <person name="Almeida R.N.D."/>
            <person name="Weir B.S."/>
            <person name="Guttman D.S."/>
        </authorList>
    </citation>
    <scope>NUCLEOTIDE SEQUENCE [LARGE SCALE GENOMIC DNA]</scope>
    <source>
        <strain evidence="2 3">ICMP 11288</strain>
    </source>
</reference>
<dbReference type="Proteomes" id="UP000277179">
    <property type="component" value="Unassembled WGS sequence"/>
</dbReference>
<protein>
    <recommendedName>
        <fullName evidence="4">DUF2790 domain-containing protein</fullName>
    </recommendedName>
</protein>
<comment type="caution">
    <text evidence="2">The sequence shown here is derived from an EMBL/GenBank/DDBJ whole genome shotgun (WGS) entry which is preliminary data.</text>
</comment>
<dbReference type="AlphaFoldDB" id="A0A3M4QFZ7"/>
<sequence>MASPHHCTCEAITMNTNNWKTLIAAGLLGLTFTAHAEASHKPDIQRVLSTTEDTRSGCGVVNARMTYLDSKGDTQVLAYMKFTDQCGDGN</sequence>
<gene>
    <name evidence="2" type="ORF">ALP97_00332</name>
</gene>
<accession>A0A3M4QFZ7</accession>
<name>A0A3M4QFZ7_9PSED</name>
<evidence type="ECO:0000313" key="3">
    <source>
        <dbReference type="Proteomes" id="UP000277179"/>
    </source>
</evidence>
<feature type="chain" id="PRO_5018059663" description="DUF2790 domain-containing protein" evidence="1">
    <location>
        <begin position="37"/>
        <end position="90"/>
    </location>
</feature>